<keyword evidence="5" id="KW-1185">Reference proteome</keyword>
<accession>A0A183NKF0</accession>
<dbReference type="GO" id="GO:0005524">
    <property type="term" value="F:ATP binding"/>
    <property type="evidence" value="ECO:0007669"/>
    <property type="project" value="UniProtKB-KW"/>
</dbReference>
<dbReference type="STRING" id="31246.A0A183NKF0"/>
<protein>
    <submittedName>
        <fullName evidence="4">Uncharacterized protein</fullName>
    </submittedName>
</protein>
<evidence type="ECO:0000256" key="2">
    <source>
        <dbReference type="ARBA" id="ARBA00022840"/>
    </source>
</evidence>
<dbReference type="Gene3D" id="3.40.850.10">
    <property type="entry name" value="Kinesin motor domain"/>
    <property type="match status" value="1"/>
</dbReference>
<dbReference type="GO" id="GO:0007018">
    <property type="term" value="P:microtubule-based movement"/>
    <property type="evidence" value="ECO:0007669"/>
    <property type="project" value="InterPro"/>
</dbReference>
<keyword evidence="1" id="KW-0547">Nucleotide-binding</keyword>
<name>A0A183NKF0_9TREM</name>
<proteinExistence type="inferred from homology"/>
<dbReference type="Proteomes" id="UP000269396">
    <property type="component" value="Unassembled WGS sequence"/>
</dbReference>
<sequence>MFEEIGRRTLVVREHPVTGPYIDGLLCEEVWSESDIIKRLDVGNRLRAVAATPLNENSSRSHTVLVLSLTKRSTRLTGNKNSFTQSTCEGFQTAGHLIDHPFCHVSAFSYCY</sequence>
<evidence type="ECO:0000256" key="1">
    <source>
        <dbReference type="ARBA" id="ARBA00022741"/>
    </source>
</evidence>
<evidence type="ECO:0000313" key="5">
    <source>
        <dbReference type="Proteomes" id="UP000269396"/>
    </source>
</evidence>
<comment type="similarity">
    <text evidence="3">Belongs to the TRAFAC class myosin-kinesin ATPase superfamily. Kinesin family.</text>
</comment>
<organism evidence="4 5">
    <name type="scientific">Schistosoma mattheei</name>
    <dbReference type="NCBI Taxonomy" id="31246"/>
    <lineage>
        <taxon>Eukaryota</taxon>
        <taxon>Metazoa</taxon>
        <taxon>Spiralia</taxon>
        <taxon>Lophotrochozoa</taxon>
        <taxon>Platyhelminthes</taxon>
        <taxon>Trematoda</taxon>
        <taxon>Digenea</taxon>
        <taxon>Strigeidida</taxon>
        <taxon>Schistosomatoidea</taxon>
        <taxon>Schistosomatidae</taxon>
        <taxon>Schistosoma</taxon>
    </lineage>
</organism>
<dbReference type="InterPro" id="IPR027417">
    <property type="entry name" value="P-loop_NTPase"/>
</dbReference>
<evidence type="ECO:0000313" key="4">
    <source>
        <dbReference type="EMBL" id="VDO88155.1"/>
    </source>
</evidence>
<dbReference type="GO" id="GO:0008017">
    <property type="term" value="F:microtubule binding"/>
    <property type="evidence" value="ECO:0007669"/>
    <property type="project" value="InterPro"/>
</dbReference>
<dbReference type="GO" id="GO:0003777">
    <property type="term" value="F:microtubule motor activity"/>
    <property type="evidence" value="ECO:0007669"/>
    <property type="project" value="InterPro"/>
</dbReference>
<reference evidence="4 5" key="1">
    <citation type="submission" date="2018-11" db="EMBL/GenBank/DDBJ databases">
        <authorList>
            <consortium name="Pathogen Informatics"/>
        </authorList>
    </citation>
    <scope>NUCLEOTIDE SEQUENCE [LARGE SCALE GENOMIC DNA]</scope>
    <source>
        <strain>Denwood</strain>
        <strain evidence="5">Zambia</strain>
    </source>
</reference>
<dbReference type="EMBL" id="UZAL01003723">
    <property type="protein sequence ID" value="VDO88155.1"/>
    <property type="molecule type" value="Genomic_DNA"/>
</dbReference>
<dbReference type="SUPFAM" id="SSF52540">
    <property type="entry name" value="P-loop containing nucleoside triphosphate hydrolases"/>
    <property type="match status" value="1"/>
</dbReference>
<dbReference type="AlphaFoldDB" id="A0A183NKF0"/>
<dbReference type="InterPro" id="IPR036961">
    <property type="entry name" value="Kinesin_motor_dom_sf"/>
</dbReference>
<dbReference type="InterPro" id="IPR001752">
    <property type="entry name" value="Kinesin_motor_dom"/>
</dbReference>
<keyword evidence="2" id="KW-0067">ATP-binding</keyword>
<dbReference type="Pfam" id="PF00225">
    <property type="entry name" value="Kinesin"/>
    <property type="match status" value="1"/>
</dbReference>
<comment type="caution">
    <text evidence="3">Lacks conserved residue(s) required for the propagation of feature annotation.</text>
</comment>
<gene>
    <name evidence="4" type="ORF">SMTD_LOCUS2586</name>
</gene>
<dbReference type="PROSITE" id="PS50067">
    <property type="entry name" value="KINESIN_MOTOR_2"/>
    <property type="match status" value="1"/>
</dbReference>
<dbReference type="PANTHER" id="PTHR47117:SF5">
    <property type="entry name" value="KINESIN-LIKE PROTEIN KIF14"/>
    <property type="match status" value="1"/>
</dbReference>
<evidence type="ECO:0000256" key="3">
    <source>
        <dbReference type="PROSITE-ProRule" id="PRU00283"/>
    </source>
</evidence>
<dbReference type="PANTHER" id="PTHR47117">
    <property type="entry name" value="STAR-RELATED LIPID TRANSFER PROTEIN 9"/>
    <property type="match status" value="1"/>
</dbReference>